<sequence length="838" mass="96554">MRLFCYSLLFLSLSFYSIAQKTTKTNNPDWITVNTVDFNKSVTEEGGIAYYLIDYQDNLINKEQYVHLILKVLNSEGIQEASDITATFDPSFQSIEFHKALIIRDGRTIEKLSESNIKTFQRETNLERSLYDGSNTAVINLSDIRTGDIIEFSYSIKGFNPINKGNYSSMLYQEYTLPVGKIYHKLVTDEKQPINYQLLNNAIAPKIENTRFGKEYSWKIDEPEYVRYDSNTPYWMNTQKKVSVSTFNNWLEVTDLLLPHYKILPENLKSPISRDKDIDSKEDIIIKTIRFVQDEIRYLGFEEGIGAYKPNGPKAVLDHRYGDCKDKSLLLSTLLQGEGITSFPMLVNTESNRNLETLAPSHNLFNHCIVYFEHEGKEYFVDPTISNQGGDLNHLYTPDYHNGLILRKNSKNLKKIPESQKSRLNIIEDIVIDSIGGKANFTVKTEYSGNKSDYMRSYFKSNTVENIGQEYLTFYSNLYPSISSLEPVNFKDDSRPWENILTTYESYSIDTPWETDENDGNLYFNTYSLVLESLINYQASPQRTMSYYAGLPYSFSQTTRVTLPEVWSINIDDIIIDNDLFSFSKKTKQIGRIITVNYNYELKSEVIPAELLKNFLAEHEKINNALGLQLTYTPFEGSSKYSWLSIIIALLSLILSGLLGYKLFKDYDPEPESNDLANPRSFGGWLILPAIGLVLTPFIVINQLFTAEYFNKGIWEGFELGGYENHQFLNIYLGFEIFYNISFLVFTIFAILLFFKKRTSAPKLMMVFYFMTMTLTIIESFVMNQVGIPDPTGSNDIFRSIISAAIWIPYFYKSKRVKETFVNTYGNKAKRVAELTPN</sequence>
<reference evidence="1 2" key="1">
    <citation type="submission" date="2017-08" db="EMBL/GenBank/DDBJ databases">
        <title>The complete genome sequence of Maribacter sp. B1, isolated from deep-sea sediment.</title>
        <authorList>
            <person name="Wu Y.-H."/>
            <person name="Cheng H."/>
            <person name="Xu X.-W."/>
        </authorList>
    </citation>
    <scope>NUCLEOTIDE SEQUENCE [LARGE SCALE GENOMIC DNA]</scope>
    <source>
        <strain evidence="1 2">B1</strain>
    </source>
</reference>
<dbReference type="Proteomes" id="UP000215244">
    <property type="component" value="Chromosome"/>
</dbReference>
<dbReference type="OrthoDB" id="8595007at2"/>
<proteinExistence type="predicted"/>
<organism evidence="1 2">
    <name type="scientific">Maribacter cobaltidurans</name>
    <dbReference type="NCBI Taxonomy" id="1178778"/>
    <lineage>
        <taxon>Bacteria</taxon>
        <taxon>Pseudomonadati</taxon>
        <taxon>Bacteroidota</taxon>
        <taxon>Flavobacteriia</taxon>
        <taxon>Flavobacteriales</taxon>
        <taxon>Flavobacteriaceae</taxon>
        <taxon>Maribacter</taxon>
    </lineage>
</organism>
<dbReference type="Pfam" id="PF12969">
    <property type="entry name" value="DUF3857"/>
    <property type="match status" value="1"/>
</dbReference>
<dbReference type="KEGG" id="marb:CJ263_10060"/>
<accession>A0A223V5Q3</accession>
<dbReference type="InterPro" id="IPR038765">
    <property type="entry name" value="Papain-like_cys_pep_sf"/>
</dbReference>
<keyword evidence="2" id="KW-1185">Reference proteome</keyword>
<gene>
    <name evidence="1" type="ORF">CJ263_10060</name>
</gene>
<evidence type="ECO:0000313" key="1">
    <source>
        <dbReference type="EMBL" id="ASV30527.1"/>
    </source>
</evidence>
<protein>
    <submittedName>
        <fullName evidence="1">Uncharacterized protein</fullName>
    </submittedName>
</protein>
<dbReference type="EMBL" id="CP022957">
    <property type="protein sequence ID" value="ASV30527.1"/>
    <property type="molecule type" value="Genomic_DNA"/>
</dbReference>
<dbReference type="Pfam" id="PF10754">
    <property type="entry name" value="DUF2569"/>
    <property type="match status" value="1"/>
</dbReference>
<dbReference type="InterPro" id="IPR019690">
    <property type="entry name" value="DUF2569"/>
</dbReference>
<name>A0A223V5Q3_9FLAO</name>
<dbReference type="Gene3D" id="2.60.40.3140">
    <property type="match status" value="1"/>
</dbReference>
<dbReference type="SUPFAM" id="SSF54001">
    <property type="entry name" value="Cysteine proteinases"/>
    <property type="match status" value="1"/>
</dbReference>
<dbReference type="Gene3D" id="3.10.620.30">
    <property type="match status" value="1"/>
</dbReference>
<dbReference type="RefSeq" id="WP_094997145.1">
    <property type="nucleotide sequence ID" value="NZ_BMJL01000002.1"/>
</dbReference>
<evidence type="ECO:0000313" key="2">
    <source>
        <dbReference type="Proteomes" id="UP000215244"/>
    </source>
</evidence>
<dbReference type="AlphaFoldDB" id="A0A223V5Q3"/>
<dbReference type="InterPro" id="IPR024618">
    <property type="entry name" value="DUF3857"/>
</dbReference>